<feature type="transmembrane region" description="Helical" evidence="6">
    <location>
        <begin position="42"/>
        <end position="64"/>
    </location>
</feature>
<comment type="caution">
    <text evidence="7">The sequence shown here is derived from an EMBL/GenBank/DDBJ whole genome shotgun (WGS) entry which is preliminary data.</text>
</comment>
<evidence type="ECO:0000256" key="2">
    <source>
        <dbReference type="ARBA" id="ARBA00022448"/>
    </source>
</evidence>
<dbReference type="OrthoDB" id="3257095at2759"/>
<accession>A0A8H6I0T2</accession>
<feature type="transmembrane region" description="Helical" evidence="6">
    <location>
        <begin position="192"/>
        <end position="210"/>
    </location>
</feature>
<evidence type="ECO:0000313" key="7">
    <source>
        <dbReference type="EMBL" id="KAF6756625.1"/>
    </source>
</evidence>
<feature type="transmembrane region" description="Helical" evidence="6">
    <location>
        <begin position="478"/>
        <end position="497"/>
    </location>
</feature>
<keyword evidence="5 6" id="KW-0472">Membrane</keyword>
<feature type="transmembrane region" description="Helical" evidence="6">
    <location>
        <begin position="240"/>
        <end position="258"/>
    </location>
</feature>
<dbReference type="Pfam" id="PF13520">
    <property type="entry name" value="AA_permease_2"/>
    <property type="match status" value="1"/>
</dbReference>
<comment type="subcellular location">
    <subcellularLocation>
        <location evidence="1">Membrane</location>
        <topology evidence="1">Multi-pass membrane protein</topology>
    </subcellularLocation>
</comment>
<dbReference type="GO" id="GO:0016020">
    <property type="term" value="C:membrane"/>
    <property type="evidence" value="ECO:0007669"/>
    <property type="project" value="UniProtKB-SubCell"/>
</dbReference>
<evidence type="ECO:0000256" key="4">
    <source>
        <dbReference type="ARBA" id="ARBA00022989"/>
    </source>
</evidence>
<evidence type="ECO:0000256" key="1">
    <source>
        <dbReference type="ARBA" id="ARBA00004141"/>
    </source>
</evidence>
<dbReference type="EMBL" id="JACGCI010000025">
    <property type="protein sequence ID" value="KAF6756625.1"/>
    <property type="molecule type" value="Genomic_DNA"/>
</dbReference>
<dbReference type="InterPro" id="IPR004840">
    <property type="entry name" value="Amino_acid_permease_CS"/>
</dbReference>
<feature type="transmembrane region" description="Helical" evidence="6">
    <location>
        <begin position="329"/>
        <end position="348"/>
    </location>
</feature>
<feature type="transmembrane region" description="Helical" evidence="6">
    <location>
        <begin position="381"/>
        <end position="399"/>
    </location>
</feature>
<evidence type="ECO:0000256" key="6">
    <source>
        <dbReference type="SAM" id="Phobius"/>
    </source>
</evidence>
<gene>
    <name evidence="7" type="ORF">DFP72DRAFT_1007708</name>
</gene>
<sequence length="542" mass="58001">MSAEEKVDHGAPIRSTEKDEAELARMGYKQELKRDLGLMQNFGVSFSIISVITGIPSLFLYGLVTGGPAVMVWGWVVVACFTMLVGLAMAEICSAHPTSGGPYFWAAMLSRKKNAALASWITGWFNLLGQVAVTTGISFGCANFISTACTLGTSFEPTPATTIGIYAAVLFTQGLTNTFGVEILHQLNNISVWWHAVGTTSLVIAILAKAPKRQSASFVFRQFLDGTGADGVGWGERSSHAYVAVIGILMAQYTLTGFDASAHMTEETHNAAMSGSIGIIMAIGVSALLGWFLLLGLLFSIQDLPTTLDSPTGQPVAQIFLDTVGEKGAIVLMVIVIGAMYFCGTFSITSNSRMMYAFARDGGIPGHKFLAKVSPRWKSPVRTVWLACTLSFILGLPSLGSSVAFAAATSIATIGLYISYGIPIALRVVYRDAFVRGPFHLGRFSYPVAISAVLWIAFISIAFVLPQVNPVNSQTLNYSIVAVGVVVVYSVGFWLLSARKWFTGPVRQIEAEELGIDVLDPAQADKYEGTTKVKEASTAESV</sequence>
<evidence type="ECO:0000313" key="8">
    <source>
        <dbReference type="Proteomes" id="UP000521943"/>
    </source>
</evidence>
<dbReference type="Gene3D" id="1.20.1740.10">
    <property type="entry name" value="Amino acid/polyamine transporter I"/>
    <property type="match status" value="1"/>
</dbReference>
<organism evidence="7 8">
    <name type="scientific">Ephemerocybe angulata</name>
    <dbReference type="NCBI Taxonomy" id="980116"/>
    <lineage>
        <taxon>Eukaryota</taxon>
        <taxon>Fungi</taxon>
        <taxon>Dikarya</taxon>
        <taxon>Basidiomycota</taxon>
        <taxon>Agaricomycotina</taxon>
        <taxon>Agaricomycetes</taxon>
        <taxon>Agaricomycetidae</taxon>
        <taxon>Agaricales</taxon>
        <taxon>Agaricineae</taxon>
        <taxon>Psathyrellaceae</taxon>
        <taxon>Ephemerocybe</taxon>
    </lineage>
</organism>
<dbReference type="GO" id="GO:0022857">
    <property type="term" value="F:transmembrane transporter activity"/>
    <property type="evidence" value="ECO:0007669"/>
    <property type="project" value="InterPro"/>
</dbReference>
<evidence type="ECO:0000256" key="3">
    <source>
        <dbReference type="ARBA" id="ARBA00022692"/>
    </source>
</evidence>
<dbReference type="AlphaFoldDB" id="A0A8H6I0T2"/>
<keyword evidence="8" id="KW-1185">Reference proteome</keyword>
<keyword evidence="4 6" id="KW-1133">Transmembrane helix</keyword>
<reference evidence="7 8" key="1">
    <citation type="submission" date="2020-07" db="EMBL/GenBank/DDBJ databases">
        <title>Comparative genomics of pyrophilous fungi reveals a link between fire events and developmental genes.</title>
        <authorList>
            <consortium name="DOE Joint Genome Institute"/>
            <person name="Steindorff A.S."/>
            <person name="Carver A."/>
            <person name="Calhoun S."/>
            <person name="Stillman K."/>
            <person name="Liu H."/>
            <person name="Lipzen A."/>
            <person name="Pangilinan J."/>
            <person name="Labutti K."/>
            <person name="Bruns T.D."/>
            <person name="Grigoriev I.V."/>
        </authorList>
    </citation>
    <scope>NUCLEOTIDE SEQUENCE [LARGE SCALE GENOMIC DNA]</scope>
    <source>
        <strain evidence="7 8">CBS 144469</strain>
    </source>
</reference>
<name>A0A8H6I0T2_9AGAR</name>
<feature type="transmembrane region" description="Helical" evidence="6">
    <location>
        <begin position="165"/>
        <end position="185"/>
    </location>
</feature>
<dbReference type="Proteomes" id="UP000521943">
    <property type="component" value="Unassembled WGS sequence"/>
</dbReference>
<feature type="transmembrane region" description="Helical" evidence="6">
    <location>
        <begin position="70"/>
        <end position="94"/>
    </location>
</feature>
<evidence type="ECO:0000256" key="5">
    <source>
        <dbReference type="ARBA" id="ARBA00023136"/>
    </source>
</evidence>
<feature type="transmembrane region" description="Helical" evidence="6">
    <location>
        <begin position="279"/>
        <end position="301"/>
    </location>
</feature>
<dbReference type="PANTHER" id="PTHR45649">
    <property type="entry name" value="AMINO-ACID PERMEASE BAT1"/>
    <property type="match status" value="1"/>
</dbReference>
<proteinExistence type="predicted"/>
<dbReference type="GO" id="GO:0006865">
    <property type="term" value="P:amino acid transport"/>
    <property type="evidence" value="ECO:0007669"/>
    <property type="project" value="InterPro"/>
</dbReference>
<protein>
    <submittedName>
        <fullName evidence="7">APC amino acid permease</fullName>
    </submittedName>
</protein>
<keyword evidence="3 6" id="KW-0812">Transmembrane</keyword>
<dbReference type="PIRSF" id="PIRSF006060">
    <property type="entry name" value="AA_transporter"/>
    <property type="match status" value="1"/>
</dbReference>
<dbReference type="PANTHER" id="PTHR45649:SF26">
    <property type="entry name" value="OS04G0435100 PROTEIN"/>
    <property type="match status" value="1"/>
</dbReference>
<keyword evidence="2" id="KW-0813">Transport</keyword>
<feature type="transmembrane region" description="Helical" evidence="6">
    <location>
        <begin position="405"/>
        <end position="426"/>
    </location>
</feature>
<feature type="transmembrane region" description="Helical" evidence="6">
    <location>
        <begin position="446"/>
        <end position="466"/>
    </location>
</feature>
<dbReference type="PROSITE" id="PS00218">
    <property type="entry name" value="AMINO_ACID_PERMEASE_1"/>
    <property type="match status" value="1"/>
</dbReference>
<feature type="transmembrane region" description="Helical" evidence="6">
    <location>
        <begin position="115"/>
        <end position="145"/>
    </location>
</feature>
<dbReference type="InterPro" id="IPR002293">
    <property type="entry name" value="AA/rel_permease1"/>
</dbReference>